<dbReference type="AlphaFoldDB" id="A0A9J5Y3T9"/>
<gene>
    <name evidence="1" type="ORF">H5410_035006</name>
</gene>
<keyword evidence="2" id="KW-1185">Reference proteome</keyword>
<dbReference type="Proteomes" id="UP000824120">
    <property type="component" value="Chromosome 7"/>
</dbReference>
<organism evidence="1 2">
    <name type="scientific">Solanum commersonii</name>
    <name type="common">Commerson's wild potato</name>
    <name type="synonym">Commerson's nightshade</name>
    <dbReference type="NCBI Taxonomy" id="4109"/>
    <lineage>
        <taxon>Eukaryota</taxon>
        <taxon>Viridiplantae</taxon>
        <taxon>Streptophyta</taxon>
        <taxon>Embryophyta</taxon>
        <taxon>Tracheophyta</taxon>
        <taxon>Spermatophyta</taxon>
        <taxon>Magnoliopsida</taxon>
        <taxon>eudicotyledons</taxon>
        <taxon>Gunneridae</taxon>
        <taxon>Pentapetalae</taxon>
        <taxon>asterids</taxon>
        <taxon>lamiids</taxon>
        <taxon>Solanales</taxon>
        <taxon>Solanaceae</taxon>
        <taxon>Solanoideae</taxon>
        <taxon>Solaneae</taxon>
        <taxon>Solanum</taxon>
    </lineage>
</organism>
<evidence type="ECO:0000313" key="1">
    <source>
        <dbReference type="EMBL" id="KAG5593774.1"/>
    </source>
</evidence>
<name>A0A9J5Y3T9_SOLCO</name>
<protein>
    <submittedName>
        <fullName evidence="1">Uncharacterized protein</fullName>
    </submittedName>
</protein>
<dbReference type="EMBL" id="JACXVP010000007">
    <property type="protein sequence ID" value="KAG5593774.1"/>
    <property type="molecule type" value="Genomic_DNA"/>
</dbReference>
<evidence type="ECO:0000313" key="2">
    <source>
        <dbReference type="Proteomes" id="UP000824120"/>
    </source>
</evidence>
<proteinExistence type="predicted"/>
<accession>A0A9J5Y3T9</accession>
<comment type="caution">
    <text evidence="1">The sequence shown here is derived from an EMBL/GenBank/DDBJ whole genome shotgun (WGS) entry which is preliminary data.</text>
</comment>
<sequence>MTVEAKLLELKHVNLYKCVPIAQKNKLLELMRGKELRDHDKHEYLVGRLYIDEILSHMRERYMRYPEYYDSTDRILDLNFYTTSKKGMTVSARRPQQLVAEALHI</sequence>
<reference evidence="1 2" key="1">
    <citation type="submission" date="2020-09" db="EMBL/GenBank/DDBJ databases">
        <title>De no assembly of potato wild relative species, Solanum commersonii.</title>
        <authorList>
            <person name="Cho K."/>
        </authorList>
    </citation>
    <scope>NUCLEOTIDE SEQUENCE [LARGE SCALE GENOMIC DNA]</scope>
    <source>
        <strain evidence="1">LZ3.2</strain>
        <tissue evidence="1">Leaf</tissue>
    </source>
</reference>